<feature type="region of interest" description="Disordered" evidence="1">
    <location>
        <begin position="45"/>
        <end position="124"/>
    </location>
</feature>
<feature type="region of interest" description="Disordered" evidence="1">
    <location>
        <begin position="255"/>
        <end position="480"/>
    </location>
</feature>
<feature type="compositionally biased region" description="Polar residues" evidence="1">
    <location>
        <begin position="294"/>
        <end position="306"/>
    </location>
</feature>
<feature type="compositionally biased region" description="Pro residues" evidence="1">
    <location>
        <begin position="398"/>
        <end position="409"/>
    </location>
</feature>
<feature type="compositionally biased region" description="Basic and acidic residues" evidence="1">
    <location>
        <begin position="1063"/>
        <end position="1074"/>
    </location>
</feature>
<feature type="compositionally biased region" description="Low complexity" evidence="1">
    <location>
        <begin position="199"/>
        <end position="217"/>
    </location>
</feature>
<feature type="compositionally biased region" description="Basic and acidic residues" evidence="1">
    <location>
        <begin position="753"/>
        <end position="762"/>
    </location>
</feature>
<feature type="compositionally biased region" description="Polar residues" evidence="1">
    <location>
        <begin position="932"/>
        <end position="943"/>
    </location>
</feature>
<feature type="region of interest" description="Disordered" evidence="1">
    <location>
        <begin position="1047"/>
        <end position="1074"/>
    </location>
</feature>
<reference evidence="2 3" key="1">
    <citation type="submission" date="2024-01" db="EMBL/GenBank/DDBJ databases">
        <title>A draft genome for a cacao thread blight-causing isolate of Paramarasmius palmivorus.</title>
        <authorList>
            <person name="Baruah I.K."/>
            <person name="Bukari Y."/>
            <person name="Amoako-Attah I."/>
            <person name="Meinhardt L.W."/>
            <person name="Bailey B.A."/>
            <person name="Cohen S.P."/>
        </authorList>
    </citation>
    <scope>NUCLEOTIDE SEQUENCE [LARGE SCALE GENOMIC DNA]</scope>
    <source>
        <strain evidence="2 3">GH-12</strain>
    </source>
</reference>
<comment type="caution">
    <text evidence="2">The sequence shown here is derived from an EMBL/GenBank/DDBJ whole genome shotgun (WGS) entry which is preliminary data.</text>
</comment>
<feature type="compositionally biased region" description="Polar residues" evidence="1">
    <location>
        <begin position="535"/>
        <end position="553"/>
    </location>
</feature>
<feature type="region of interest" description="Disordered" evidence="1">
    <location>
        <begin position="163"/>
        <end position="243"/>
    </location>
</feature>
<protein>
    <submittedName>
        <fullName evidence="2">Uncharacterized protein</fullName>
    </submittedName>
</protein>
<feature type="region of interest" description="Disordered" evidence="1">
    <location>
        <begin position="1"/>
        <end position="27"/>
    </location>
</feature>
<feature type="compositionally biased region" description="Low complexity" evidence="1">
    <location>
        <begin position="554"/>
        <end position="578"/>
    </location>
</feature>
<organism evidence="2 3">
    <name type="scientific">Paramarasmius palmivorus</name>
    <dbReference type="NCBI Taxonomy" id="297713"/>
    <lineage>
        <taxon>Eukaryota</taxon>
        <taxon>Fungi</taxon>
        <taxon>Dikarya</taxon>
        <taxon>Basidiomycota</taxon>
        <taxon>Agaricomycotina</taxon>
        <taxon>Agaricomycetes</taxon>
        <taxon>Agaricomycetidae</taxon>
        <taxon>Agaricales</taxon>
        <taxon>Marasmiineae</taxon>
        <taxon>Marasmiaceae</taxon>
        <taxon>Paramarasmius</taxon>
    </lineage>
</organism>
<name>A0AAW0E2S1_9AGAR</name>
<sequence>MAYLRDARYAVEPFEEATGNGQKGQLASPEVLKAYYEDMEKKEMLERRLSKRTKGNMFKRKSVRHTVPESTPKSPLPSSASPAPVPDFDEASNVKEMERLEQSEKTDSVPALPASRSLVPEPLHSLPSWYSREELSSPMAYRMRYPIHNPVGPRFYRNHHLIPPSELRPGARPPTFFSPSFPPMTAMHDRSEDSSRVASPTRTPSHSPLPTPSSSQTRVGDGANKPRSRKTSQTAHDGVDLLDVSDPWGTNWHHQSPYDVGLGNGPVTAEVDAKSQTRSRHSSMTTRDARRKTINPSPLSQSTSAIHLQPPSVEGTRVSRKLSKRRTPLWTVMFGGSKKHDTLSLPNSPLDDSNTSHTPESSEDTPHYKRSSTVPKPKAERRASVLGRLAKKFSVTRKPPPVPNEPEPPQQDWHHVQNDDVVEAPPDHRWSTAQEVQPERQPSPEKISRRVPPPSVDGIDLGDSNLARDPNSLTQGQDRASYVSVEAPTFSIGKLTVANPDAPSSEASMTPVQGVVPLPPQKDEAARPPERPAQVQMQSPLVQSPLTDFSSPLSPSITPSRPSFSSPTSSNSPLSPQTRSSIDINTKSPSSNSALHGTGIPPPRPSMEAKPVSSSSERKEPSSSSSEGHHKRHSPVKKRDPSPEIPPPPPSTTTKPKSLPPFAPAQPQQDFPYAAYLAAYMTAESEVSDSPYTNSSVLANPPTPQMAGGVIEPSSSTGSDAPPRVPSKRTSPTKEVGKRPSREPSPGINGTTRETETFKLVRSESGTIRGAGGEHWEVEQVVAESAGNGLSGRSSQKSNKQERSDKEARRESRRQEKEKEKERERERERQKEKERESRARRQHSVDATRAPPTRKAPRRSNSAESHSRREVPVEIARPDESRSSRSKEPKKEKRSSRKPVQSASPPVDVNKPQPAPPPPTPGPPVSRPLERNPSTSARPTSELPTAENLNALRAKEMWEMERLYRARSMTDTNAVGAIPFPSSSSPTFEPIGNSHLNGGVHGSSHTSFVVQNGFANGSSNQIYHSMPNSLPPIVYHSTASLHSGSPLSVHEVFSHPPNPLPEPPRDVRHSQPRELWTKYTSITSAH</sequence>
<feature type="compositionally biased region" description="Basic and acidic residues" evidence="1">
    <location>
        <begin position="799"/>
        <end position="846"/>
    </location>
</feature>
<feature type="compositionally biased region" description="Basic and acidic residues" evidence="1">
    <location>
        <begin position="865"/>
        <end position="891"/>
    </location>
</feature>
<feature type="region of interest" description="Disordered" evidence="1">
    <location>
        <begin position="685"/>
        <end position="950"/>
    </location>
</feature>
<keyword evidence="3" id="KW-1185">Reference proteome</keyword>
<feature type="compositionally biased region" description="Polar residues" evidence="1">
    <location>
        <begin position="688"/>
        <end position="698"/>
    </location>
</feature>
<feature type="compositionally biased region" description="Basic and acidic residues" evidence="1">
    <location>
        <begin position="521"/>
        <end position="530"/>
    </location>
</feature>
<dbReference type="EMBL" id="JAYKXP010000004">
    <property type="protein sequence ID" value="KAK7059177.1"/>
    <property type="molecule type" value="Genomic_DNA"/>
</dbReference>
<feature type="compositionally biased region" description="Basic residues" evidence="1">
    <location>
        <begin position="49"/>
        <end position="64"/>
    </location>
</feature>
<feature type="compositionally biased region" description="Basic and acidic residues" evidence="1">
    <location>
        <begin position="92"/>
        <end position="107"/>
    </location>
</feature>
<gene>
    <name evidence="2" type="ORF">VNI00_001804</name>
</gene>
<evidence type="ECO:0000313" key="3">
    <source>
        <dbReference type="Proteomes" id="UP001383192"/>
    </source>
</evidence>
<accession>A0AAW0E2S1</accession>
<feature type="compositionally biased region" description="Low complexity" evidence="1">
    <location>
        <begin position="70"/>
        <end position="82"/>
    </location>
</feature>
<feature type="compositionally biased region" description="Basic residues" evidence="1">
    <location>
        <begin position="318"/>
        <end position="327"/>
    </location>
</feature>
<dbReference type="Proteomes" id="UP001383192">
    <property type="component" value="Unassembled WGS sequence"/>
</dbReference>
<feature type="compositionally biased region" description="Polar residues" evidence="1">
    <location>
        <begin position="344"/>
        <end position="359"/>
    </location>
</feature>
<evidence type="ECO:0000256" key="1">
    <source>
        <dbReference type="SAM" id="MobiDB-lite"/>
    </source>
</evidence>
<proteinExistence type="predicted"/>
<evidence type="ECO:0000313" key="2">
    <source>
        <dbReference type="EMBL" id="KAK7059177.1"/>
    </source>
</evidence>
<feature type="region of interest" description="Disordered" evidence="1">
    <location>
        <begin position="495"/>
        <end position="668"/>
    </location>
</feature>
<feature type="compositionally biased region" description="Polar residues" evidence="1">
    <location>
        <begin position="579"/>
        <end position="595"/>
    </location>
</feature>
<dbReference type="AlphaFoldDB" id="A0AAW0E2S1"/>
<feature type="compositionally biased region" description="Pro residues" evidence="1">
    <location>
        <begin position="913"/>
        <end position="926"/>
    </location>
</feature>